<name>A0AC58T2K1_TOBAC</name>
<accession>A0AC58T2K1</accession>
<protein>
    <submittedName>
        <fullName evidence="2">Uncharacterized protein LOC142171660</fullName>
    </submittedName>
</protein>
<evidence type="ECO:0000313" key="1">
    <source>
        <dbReference type="Proteomes" id="UP000790787"/>
    </source>
</evidence>
<proteinExistence type="predicted"/>
<keyword evidence="1" id="KW-1185">Reference proteome</keyword>
<sequence length="117" mass="13489">MTYKLALPPTLDVVHPVFHVSMLRKYHNDRSHMLDFSSIQFDNDLSYVENPVVILDRQLRKLRSRDISLVKVQWRGHLVEKATWDTKHDMHSSYPHLFSASGLISFVPGGFGVDSDP</sequence>
<reference evidence="1" key="1">
    <citation type="journal article" date="2014" name="Nat. Commun.">
        <title>The tobacco genome sequence and its comparison with those of tomato and potato.</title>
        <authorList>
            <person name="Sierro N."/>
            <person name="Battey J.N."/>
            <person name="Ouadi S."/>
            <person name="Bakaher N."/>
            <person name="Bovet L."/>
            <person name="Willig A."/>
            <person name="Goepfert S."/>
            <person name="Peitsch M.C."/>
            <person name="Ivanov N.V."/>
        </authorList>
    </citation>
    <scope>NUCLEOTIDE SEQUENCE [LARGE SCALE GENOMIC DNA]</scope>
</reference>
<reference evidence="2" key="2">
    <citation type="submission" date="2025-08" db="UniProtKB">
        <authorList>
            <consortium name="RefSeq"/>
        </authorList>
    </citation>
    <scope>IDENTIFICATION</scope>
    <source>
        <tissue evidence="2">Leaf</tissue>
    </source>
</reference>
<dbReference type="Proteomes" id="UP000790787">
    <property type="component" value="Chromosome 17"/>
</dbReference>
<organism evidence="1 2">
    <name type="scientific">Nicotiana tabacum</name>
    <name type="common">Common tobacco</name>
    <dbReference type="NCBI Taxonomy" id="4097"/>
    <lineage>
        <taxon>Eukaryota</taxon>
        <taxon>Viridiplantae</taxon>
        <taxon>Streptophyta</taxon>
        <taxon>Embryophyta</taxon>
        <taxon>Tracheophyta</taxon>
        <taxon>Spermatophyta</taxon>
        <taxon>Magnoliopsida</taxon>
        <taxon>eudicotyledons</taxon>
        <taxon>Gunneridae</taxon>
        <taxon>Pentapetalae</taxon>
        <taxon>asterids</taxon>
        <taxon>lamiids</taxon>
        <taxon>Solanales</taxon>
        <taxon>Solanaceae</taxon>
        <taxon>Nicotianoideae</taxon>
        <taxon>Nicotianeae</taxon>
        <taxon>Nicotiana</taxon>
    </lineage>
</organism>
<gene>
    <name evidence="2" type="primary">LOC142171660</name>
</gene>
<evidence type="ECO:0000313" key="2">
    <source>
        <dbReference type="RefSeq" id="XP_075091449.1"/>
    </source>
</evidence>
<dbReference type="RefSeq" id="XP_075091449.1">
    <property type="nucleotide sequence ID" value="XM_075235348.1"/>
</dbReference>